<dbReference type="InterPro" id="IPR016215">
    <property type="entry name" value="NTA_MOA"/>
</dbReference>
<gene>
    <name evidence="8" type="ORF">Prum_095310</name>
</gene>
<dbReference type="PANTHER" id="PTHR30011">
    <property type="entry name" value="ALKANESULFONATE MONOOXYGENASE-RELATED"/>
    <property type="match status" value="1"/>
</dbReference>
<accession>A0A6V8LMP8</accession>
<dbReference type="AlphaFoldDB" id="A0A6V8LMP8"/>
<dbReference type="PANTHER" id="PTHR30011:SF16">
    <property type="entry name" value="C2H2 FINGER DOMAIN TRANSCRIPTION FACTOR (EUROFUNG)-RELATED"/>
    <property type="match status" value="1"/>
</dbReference>
<evidence type="ECO:0000256" key="2">
    <source>
        <dbReference type="ARBA" id="ARBA00022643"/>
    </source>
</evidence>
<evidence type="ECO:0000313" key="8">
    <source>
        <dbReference type="EMBL" id="GFJ95889.1"/>
    </source>
</evidence>
<dbReference type="GO" id="GO:0004497">
    <property type="term" value="F:monooxygenase activity"/>
    <property type="evidence" value="ECO:0007669"/>
    <property type="project" value="UniProtKB-KW"/>
</dbReference>
<reference evidence="8 9" key="2">
    <citation type="submission" date="2020-03" db="EMBL/GenBank/DDBJ databases">
        <authorList>
            <person name="Ichikawa N."/>
            <person name="Kimura A."/>
            <person name="Kitahashi Y."/>
            <person name="Uohara A."/>
        </authorList>
    </citation>
    <scope>NUCLEOTIDE SEQUENCE [LARGE SCALE GENOMIC DNA]</scope>
    <source>
        <strain evidence="8 9">NBRC 108638</strain>
    </source>
</reference>
<evidence type="ECO:0000256" key="5">
    <source>
        <dbReference type="ARBA" id="ARBA00033748"/>
    </source>
</evidence>
<dbReference type="SUPFAM" id="SSF51679">
    <property type="entry name" value="Bacterial luciferase-like"/>
    <property type="match status" value="1"/>
</dbReference>
<protein>
    <recommendedName>
        <fullName evidence="7">Luciferase-like domain-containing protein</fullName>
    </recommendedName>
</protein>
<evidence type="ECO:0000256" key="6">
    <source>
        <dbReference type="SAM" id="MobiDB-lite"/>
    </source>
</evidence>
<evidence type="ECO:0000256" key="3">
    <source>
        <dbReference type="ARBA" id="ARBA00023002"/>
    </source>
</evidence>
<keyword evidence="2" id="KW-0288">FMN</keyword>
<keyword evidence="9" id="KW-1185">Reference proteome</keyword>
<dbReference type="NCBIfam" id="TIGR03860">
    <property type="entry name" value="FMN_nitrolo"/>
    <property type="match status" value="1"/>
</dbReference>
<keyword evidence="3" id="KW-0560">Oxidoreductase</keyword>
<dbReference type="InterPro" id="IPR051260">
    <property type="entry name" value="Diverse_substr_monoxygenases"/>
</dbReference>
<feature type="compositionally biased region" description="Polar residues" evidence="6">
    <location>
        <begin position="378"/>
        <end position="392"/>
    </location>
</feature>
<name>A0A6V8LMP8_9ACTN</name>
<evidence type="ECO:0000256" key="1">
    <source>
        <dbReference type="ARBA" id="ARBA00022630"/>
    </source>
</evidence>
<dbReference type="Pfam" id="PF00296">
    <property type="entry name" value="Bac_luciferase"/>
    <property type="match status" value="1"/>
</dbReference>
<feature type="compositionally biased region" description="Low complexity" evidence="6">
    <location>
        <begin position="393"/>
        <end position="415"/>
    </location>
</feature>
<sequence length="553" mass="60395">MTAKRIRLHGLRQSTVGHTAIGLWRHPDSQAHRYRELDYWLETARILERGRFDALFIADALGPLEVYQGRVDAALRDGIQTPTDDPLLAISAMAAVTEHLGFAATVSSTYERPYAFARKMATLDHLTGGRIGWNIVTSALDSAARNLGLDRQLPHDERYAVAEEFMEVVYKLWEGSWEDGAVVRDADAGVFVDPAKVHPVAHDGTHYRVPGIALFEPSVQRTPVLYQAGTSPVGRAFAARHAEGVFLSTYRADMARKLVDDVRERARQAGRDPESLKFFAIATVIVADTDAEAQAKLADYQRYASVEGGLARWSALMHIDLSTLDPDRPLEYVDTDGIRGMVELFTTLDPTRRWTPRAIAEFVGVGGGGPVIVGSPARSPTSSNAGSRSPMWTASTSPTRCRRSPSATSPTSPYPNCRPGAGSGPTTPDGPCGRASTARAGRGSGPTTRRPRTVHSGMVIHDRATVAEAGLHDDWPVLSSWTRPVLGRSGRPARRVSGLEPDRGRYHPLTSLKHRVESVSLLILISPFRGCSIERRHRWLHQQPAGSSCKLSG</sequence>
<dbReference type="GO" id="GO:0016705">
    <property type="term" value="F:oxidoreductase activity, acting on paired donors, with incorporation or reduction of molecular oxygen"/>
    <property type="evidence" value="ECO:0007669"/>
    <property type="project" value="InterPro"/>
</dbReference>
<dbReference type="EMBL" id="BLPG01000002">
    <property type="protein sequence ID" value="GFJ95889.1"/>
    <property type="molecule type" value="Genomic_DNA"/>
</dbReference>
<keyword evidence="1" id="KW-0285">Flavoprotein</keyword>
<dbReference type="InterPro" id="IPR011251">
    <property type="entry name" value="Luciferase-like_dom"/>
</dbReference>
<dbReference type="InterPro" id="IPR036661">
    <property type="entry name" value="Luciferase-like_sf"/>
</dbReference>
<reference evidence="8 9" key="1">
    <citation type="submission" date="2020-03" db="EMBL/GenBank/DDBJ databases">
        <title>Whole genome shotgun sequence of Phytohabitans rumicis NBRC 108638.</title>
        <authorList>
            <person name="Komaki H."/>
            <person name="Tamura T."/>
        </authorList>
    </citation>
    <scope>NUCLEOTIDE SEQUENCE [LARGE SCALE GENOMIC DNA]</scope>
    <source>
        <strain evidence="8 9">NBRC 108638</strain>
    </source>
</reference>
<feature type="domain" description="Luciferase-like" evidence="7">
    <location>
        <begin position="29"/>
        <end position="303"/>
    </location>
</feature>
<evidence type="ECO:0000313" key="9">
    <source>
        <dbReference type="Proteomes" id="UP000482960"/>
    </source>
</evidence>
<dbReference type="RefSeq" id="WP_218577880.1">
    <property type="nucleotide sequence ID" value="NZ_BLPG01000002.1"/>
</dbReference>
<keyword evidence="4" id="KW-0503">Monooxygenase</keyword>
<evidence type="ECO:0000259" key="7">
    <source>
        <dbReference type="Pfam" id="PF00296"/>
    </source>
</evidence>
<proteinExistence type="inferred from homology"/>
<comment type="caution">
    <text evidence="8">The sequence shown here is derived from an EMBL/GenBank/DDBJ whole genome shotgun (WGS) entry which is preliminary data.</text>
</comment>
<feature type="region of interest" description="Disordered" evidence="6">
    <location>
        <begin position="369"/>
        <end position="455"/>
    </location>
</feature>
<evidence type="ECO:0000256" key="4">
    <source>
        <dbReference type="ARBA" id="ARBA00023033"/>
    </source>
</evidence>
<organism evidence="8 9">
    <name type="scientific">Phytohabitans rumicis</name>
    <dbReference type="NCBI Taxonomy" id="1076125"/>
    <lineage>
        <taxon>Bacteria</taxon>
        <taxon>Bacillati</taxon>
        <taxon>Actinomycetota</taxon>
        <taxon>Actinomycetes</taxon>
        <taxon>Micromonosporales</taxon>
        <taxon>Micromonosporaceae</taxon>
    </lineage>
</organism>
<feature type="compositionally biased region" description="Low complexity" evidence="6">
    <location>
        <begin position="437"/>
        <end position="448"/>
    </location>
</feature>
<comment type="similarity">
    <text evidence="5">Belongs to the NtaA/SnaA/DszA monooxygenase family.</text>
</comment>
<dbReference type="Gene3D" id="3.20.20.30">
    <property type="entry name" value="Luciferase-like domain"/>
    <property type="match status" value="1"/>
</dbReference>
<dbReference type="Proteomes" id="UP000482960">
    <property type="component" value="Unassembled WGS sequence"/>
</dbReference>